<proteinExistence type="predicted"/>
<dbReference type="Proteomes" id="UP000231426">
    <property type="component" value="Unassembled WGS sequence"/>
</dbReference>
<feature type="transmembrane region" description="Helical" evidence="1">
    <location>
        <begin position="6"/>
        <end position="24"/>
    </location>
</feature>
<feature type="domain" description="EamA" evidence="2">
    <location>
        <begin position="3"/>
        <end position="134"/>
    </location>
</feature>
<accession>A0A2M6W6C1</accession>
<feature type="transmembrane region" description="Helical" evidence="1">
    <location>
        <begin position="62"/>
        <end position="80"/>
    </location>
</feature>
<organism evidence="3 4">
    <name type="scientific">Candidatus Magasanikbacteria bacterium CG10_big_fil_rev_8_21_14_0_10_36_32</name>
    <dbReference type="NCBI Taxonomy" id="1974646"/>
    <lineage>
        <taxon>Bacteria</taxon>
        <taxon>Candidatus Magasanikiibacteriota</taxon>
    </lineage>
</organism>
<dbReference type="InterPro" id="IPR000620">
    <property type="entry name" value="EamA_dom"/>
</dbReference>
<protein>
    <recommendedName>
        <fullName evidence="2">EamA domain-containing protein</fullName>
    </recommendedName>
</protein>
<keyword evidence="1" id="KW-1133">Transmembrane helix</keyword>
<evidence type="ECO:0000259" key="2">
    <source>
        <dbReference type="Pfam" id="PF00892"/>
    </source>
</evidence>
<feature type="transmembrane region" description="Helical" evidence="1">
    <location>
        <begin position="116"/>
        <end position="135"/>
    </location>
</feature>
<dbReference type="SUPFAM" id="SSF103481">
    <property type="entry name" value="Multidrug resistance efflux transporter EmrE"/>
    <property type="match status" value="1"/>
</dbReference>
<dbReference type="InterPro" id="IPR037185">
    <property type="entry name" value="EmrE-like"/>
</dbReference>
<feature type="transmembrane region" description="Helical" evidence="1">
    <location>
        <begin position="219"/>
        <end position="239"/>
    </location>
</feature>
<evidence type="ECO:0000313" key="3">
    <source>
        <dbReference type="EMBL" id="PIT88348.1"/>
    </source>
</evidence>
<evidence type="ECO:0000256" key="1">
    <source>
        <dbReference type="SAM" id="Phobius"/>
    </source>
</evidence>
<feature type="transmembrane region" description="Helical" evidence="1">
    <location>
        <begin position="245"/>
        <end position="270"/>
    </location>
</feature>
<comment type="caution">
    <text evidence="3">The sequence shown here is derived from an EMBL/GenBank/DDBJ whole genome shotgun (WGS) entry which is preliminary data.</text>
</comment>
<feature type="transmembrane region" description="Helical" evidence="1">
    <location>
        <begin position="31"/>
        <end position="50"/>
    </location>
</feature>
<gene>
    <name evidence="3" type="ORF">COU29_00970</name>
</gene>
<feature type="transmembrane region" description="Helical" evidence="1">
    <location>
        <begin position="175"/>
        <end position="198"/>
    </location>
</feature>
<dbReference type="AlphaFoldDB" id="A0A2M6W6C1"/>
<feature type="transmembrane region" description="Helical" evidence="1">
    <location>
        <begin position="92"/>
        <end position="110"/>
    </location>
</feature>
<dbReference type="EMBL" id="PFBV01000003">
    <property type="protein sequence ID" value="PIT88348.1"/>
    <property type="molecule type" value="Genomic_DNA"/>
</dbReference>
<evidence type="ECO:0000313" key="4">
    <source>
        <dbReference type="Proteomes" id="UP000231426"/>
    </source>
</evidence>
<keyword evidence="1" id="KW-0472">Membrane</keyword>
<dbReference type="Pfam" id="PF00892">
    <property type="entry name" value="EamA"/>
    <property type="match status" value="1"/>
</dbReference>
<name>A0A2M6W6C1_9BACT</name>
<dbReference type="GO" id="GO:0016020">
    <property type="term" value="C:membrane"/>
    <property type="evidence" value="ECO:0007669"/>
    <property type="project" value="InterPro"/>
</dbReference>
<sequence>MWFFVALSGYAISSVVNILDKFVLDKTVRKPVAFVFYSTIFALLFLLLIPLKVGLLNCAFDYGLAILAGLTFVLGLWASYTGIQKSEVSHMGPFIGAVIPIFVFVFSFIFLNEYFLSRQLLAIVLLVFGSFIIALEKSKRHNGFQKGAIWGLLGGFLWAIFAVAAKYLYGRYDFVTGFVWTQGMVGASALLLLFFPGVRNSLSGIFRPVDGVRDWKKGLFVMIAKLLGVIGLILVQYASSLGSVTIVYALAGFQYALLIILVGLLSKFYSKFFKEKYSRWEIIQEIIAVLIIVVGLALLAK</sequence>
<feature type="transmembrane region" description="Helical" evidence="1">
    <location>
        <begin position="282"/>
        <end position="300"/>
    </location>
</feature>
<keyword evidence="1" id="KW-0812">Transmembrane</keyword>
<feature type="transmembrane region" description="Helical" evidence="1">
    <location>
        <begin position="147"/>
        <end position="169"/>
    </location>
</feature>
<reference evidence="4" key="1">
    <citation type="submission" date="2017-09" db="EMBL/GenBank/DDBJ databases">
        <title>Depth-based differentiation of microbial function through sediment-hosted aquifers and enrichment of novel symbionts in the deep terrestrial subsurface.</title>
        <authorList>
            <person name="Probst A.J."/>
            <person name="Ladd B."/>
            <person name="Jarett J.K."/>
            <person name="Geller-Mcgrath D.E."/>
            <person name="Sieber C.M.K."/>
            <person name="Emerson J.B."/>
            <person name="Anantharaman K."/>
            <person name="Thomas B.C."/>
            <person name="Malmstrom R."/>
            <person name="Stieglmeier M."/>
            <person name="Klingl A."/>
            <person name="Woyke T."/>
            <person name="Ryan C.M."/>
            <person name="Banfield J.F."/>
        </authorList>
    </citation>
    <scope>NUCLEOTIDE SEQUENCE [LARGE SCALE GENOMIC DNA]</scope>
</reference>